<dbReference type="Pfam" id="PF01029">
    <property type="entry name" value="NusB"/>
    <property type="match status" value="1"/>
</dbReference>
<dbReference type="PANTHER" id="PTHR11078">
    <property type="entry name" value="N UTILIZATION SUBSTANCE PROTEIN B-RELATED"/>
    <property type="match status" value="1"/>
</dbReference>
<dbReference type="RefSeq" id="WP_197115581.1">
    <property type="nucleotide sequence ID" value="NZ_JACBXQ010000004.1"/>
</dbReference>
<sequence length="146" mass="16296">MVKLNRHTAREKAVQSLYQLINGIDNFESESAIAFALEAGNDPDSGIEGEVDPYLLQIVKGVNQNRMAIDKMIEDYLTKGWSLDRIASIDLTILRLAFYEVAFMEENVVPAKVAVNEAIELSKTFSDDKSRKFISGVLAKLLENQA</sequence>
<keyword evidence="4 6" id="KW-0805">Transcription regulation</keyword>
<accession>A0ABS0LR77</accession>
<name>A0ABS0LR77_9LACT</name>
<keyword evidence="2 6" id="KW-0889">Transcription antitermination</keyword>
<dbReference type="Proteomes" id="UP000721415">
    <property type="component" value="Unassembled WGS sequence"/>
</dbReference>
<protein>
    <recommendedName>
        <fullName evidence="6">Transcription antitermination protein NusB</fullName>
    </recommendedName>
    <alternativeName>
        <fullName evidence="6">Antitermination factor NusB</fullName>
    </alternativeName>
</protein>
<comment type="caution">
    <text evidence="8">The sequence shown here is derived from an EMBL/GenBank/DDBJ whole genome shotgun (WGS) entry which is preliminary data.</text>
</comment>
<reference evidence="8 9" key="1">
    <citation type="submission" date="2020-07" db="EMBL/GenBank/DDBJ databases">
        <title>Facklamia lactis sp. nov., isolated from raw milk.</title>
        <authorList>
            <person name="Doll E.V."/>
            <person name="Huptas C."/>
            <person name="Staib L."/>
            <person name="Wenning M."/>
            <person name="Scherer S."/>
        </authorList>
    </citation>
    <scope>NUCLEOTIDE SEQUENCE [LARGE SCALE GENOMIC DNA]</scope>
    <source>
        <strain evidence="8 9">DSM 111018</strain>
    </source>
</reference>
<organism evidence="8 9">
    <name type="scientific">Facklamia lactis</name>
    <dbReference type="NCBI Taxonomy" id="2749967"/>
    <lineage>
        <taxon>Bacteria</taxon>
        <taxon>Bacillati</taxon>
        <taxon>Bacillota</taxon>
        <taxon>Bacilli</taxon>
        <taxon>Lactobacillales</taxon>
        <taxon>Aerococcaceae</taxon>
        <taxon>Facklamia</taxon>
    </lineage>
</organism>
<dbReference type="InterPro" id="IPR006027">
    <property type="entry name" value="NusB_RsmB_TIM44"/>
</dbReference>
<dbReference type="InterPro" id="IPR035926">
    <property type="entry name" value="NusB-like_sf"/>
</dbReference>
<dbReference type="Gene3D" id="1.10.940.10">
    <property type="entry name" value="NusB-like"/>
    <property type="match status" value="1"/>
</dbReference>
<evidence type="ECO:0000313" key="9">
    <source>
        <dbReference type="Proteomes" id="UP000721415"/>
    </source>
</evidence>
<comment type="function">
    <text evidence="6">Involved in transcription antitermination. Required for transcription of ribosomal RNA (rRNA) genes. Binds specifically to the boxA antiterminator sequence of the ribosomal RNA (rrn) operons.</text>
</comment>
<keyword evidence="3 6" id="KW-0694">RNA-binding</keyword>
<evidence type="ECO:0000256" key="3">
    <source>
        <dbReference type="ARBA" id="ARBA00022884"/>
    </source>
</evidence>
<evidence type="ECO:0000313" key="8">
    <source>
        <dbReference type="EMBL" id="MBG9986660.1"/>
    </source>
</evidence>
<keyword evidence="9" id="KW-1185">Reference proteome</keyword>
<proteinExistence type="inferred from homology"/>
<dbReference type="EMBL" id="JACBXQ010000004">
    <property type="protein sequence ID" value="MBG9986660.1"/>
    <property type="molecule type" value="Genomic_DNA"/>
</dbReference>
<comment type="similarity">
    <text evidence="1 6">Belongs to the NusB family.</text>
</comment>
<dbReference type="InterPro" id="IPR011605">
    <property type="entry name" value="NusB_fam"/>
</dbReference>
<keyword evidence="5 6" id="KW-0804">Transcription</keyword>
<gene>
    <name evidence="6 8" type="primary">nusB</name>
    <name evidence="8" type="ORF">HZY91_07100</name>
</gene>
<evidence type="ECO:0000256" key="4">
    <source>
        <dbReference type="ARBA" id="ARBA00023015"/>
    </source>
</evidence>
<evidence type="ECO:0000259" key="7">
    <source>
        <dbReference type="Pfam" id="PF01029"/>
    </source>
</evidence>
<evidence type="ECO:0000256" key="6">
    <source>
        <dbReference type="HAMAP-Rule" id="MF_00073"/>
    </source>
</evidence>
<dbReference type="SUPFAM" id="SSF48013">
    <property type="entry name" value="NusB-like"/>
    <property type="match status" value="1"/>
</dbReference>
<evidence type="ECO:0000256" key="5">
    <source>
        <dbReference type="ARBA" id="ARBA00023163"/>
    </source>
</evidence>
<evidence type="ECO:0000256" key="2">
    <source>
        <dbReference type="ARBA" id="ARBA00022814"/>
    </source>
</evidence>
<evidence type="ECO:0000256" key="1">
    <source>
        <dbReference type="ARBA" id="ARBA00005952"/>
    </source>
</evidence>
<dbReference type="HAMAP" id="MF_00073">
    <property type="entry name" value="NusB"/>
    <property type="match status" value="1"/>
</dbReference>
<dbReference type="NCBIfam" id="TIGR01951">
    <property type="entry name" value="nusB"/>
    <property type="match status" value="1"/>
</dbReference>
<feature type="domain" description="NusB/RsmB/TIM44" evidence="7">
    <location>
        <begin position="7"/>
        <end position="141"/>
    </location>
</feature>
<dbReference type="NCBIfam" id="NF001223">
    <property type="entry name" value="PRK00202.1-1"/>
    <property type="match status" value="1"/>
</dbReference>
<dbReference type="PANTHER" id="PTHR11078:SF3">
    <property type="entry name" value="ANTITERMINATION NUSB DOMAIN-CONTAINING PROTEIN"/>
    <property type="match status" value="1"/>
</dbReference>